<protein>
    <submittedName>
        <fullName evidence="2">Uncharacterized protein</fullName>
    </submittedName>
</protein>
<keyword evidence="1" id="KW-0812">Transmembrane</keyword>
<keyword evidence="1" id="KW-0472">Membrane</keyword>
<dbReference type="RefSeq" id="WP_006979979.1">
    <property type="nucleotide sequence ID" value="NZ_ABVL01000006.1"/>
</dbReference>
<dbReference type="Proteomes" id="UP000005824">
    <property type="component" value="Unassembled WGS sequence"/>
</dbReference>
<gene>
    <name evidence="2" type="ORF">CfE428DRAFT_2654</name>
</gene>
<feature type="transmembrane region" description="Helical" evidence="1">
    <location>
        <begin position="97"/>
        <end position="119"/>
    </location>
</feature>
<dbReference type="AlphaFoldDB" id="B4D153"/>
<keyword evidence="1" id="KW-1133">Transmembrane helix</keyword>
<comment type="caution">
    <text evidence="2">The sequence shown here is derived from an EMBL/GenBank/DDBJ whole genome shotgun (WGS) entry which is preliminary data.</text>
</comment>
<dbReference type="eggNOG" id="ENOG50339T4">
    <property type="taxonomic scope" value="Bacteria"/>
</dbReference>
<organism evidence="2 3">
    <name type="scientific">Chthoniobacter flavus Ellin428</name>
    <dbReference type="NCBI Taxonomy" id="497964"/>
    <lineage>
        <taxon>Bacteria</taxon>
        <taxon>Pseudomonadati</taxon>
        <taxon>Verrucomicrobiota</taxon>
        <taxon>Spartobacteria</taxon>
        <taxon>Chthoniobacterales</taxon>
        <taxon>Chthoniobacteraceae</taxon>
        <taxon>Chthoniobacter</taxon>
    </lineage>
</organism>
<evidence type="ECO:0000313" key="3">
    <source>
        <dbReference type="Proteomes" id="UP000005824"/>
    </source>
</evidence>
<dbReference type="EMBL" id="ABVL01000006">
    <property type="protein sequence ID" value="EDY20065.1"/>
    <property type="molecule type" value="Genomic_DNA"/>
</dbReference>
<dbReference type="InParanoid" id="B4D153"/>
<keyword evidence="3" id="KW-1185">Reference proteome</keyword>
<accession>B4D153</accession>
<dbReference type="STRING" id="497964.CfE428DRAFT_2654"/>
<name>B4D153_9BACT</name>
<evidence type="ECO:0000313" key="2">
    <source>
        <dbReference type="EMBL" id="EDY20065.1"/>
    </source>
</evidence>
<sequence>MSTPTHVYRKLRGGGFSWKGHGRLWRAEDHLLEVTSIYVSESYRRFFFQDVRAFIVQRTNLRAIWAAIFGGVGTVCALIASATWWAGISNSSEDWHVALYIPTALFGLAALVFLVLCVINLSLGQTCRCHVLTSTGWHALSAPTRVGKANHTQAEIISIVQAAQGPAPTAGPPPL</sequence>
<evidence type="ECO:0000256" key="1">
    <source>
        <dbReference type="SAM" id="Phobius"/>
    </source>
</evidence>
<feature type="transmembrane region" description="Helical" evidence="1">
    <location>
        <begin position="63"/>
        <end position="85"/>
    </location>
</feature>
<proteinExistence type="predicted"/>
<reference evidence="2 3" key="1">
    <citation type="journal article" date="2011" name="J. Bacteriol.">
        <title>Genome sequence of Chthoniobacter flavus Ellin428, an aerobic heterotrophic soil bacterium.</title>
        <authorList>
            <person name="Kant R."/>
            <person name="van Passel M.W."/>
            <person name="Palva A."/>
            <person name="Lucas S."/>
            <person name="Lapidus A."/>
            <person name="Glavina Del Rio T."/>
            <person name="Dalin E."/>
            <person name="Tice H."/>
            <person name="Bruce D."/>
            <person name="Goodwin L."/>
            <person name="Pitluck S."/>
            <person name="Larimer F.W."/>
            <person name="Land M.L."/>
            <person name="Hauser L."/>
            <person name="Sangwan P."/>
            <person name="de Vos W.M."/>
            <person name="Janssen P.H."/>
            <person name="Smidt H."/>
        </authorList>
    </citation>
    <scope>NUCLEOTIDE SEQUENCE [LARGE SCALE GENOMIC DNA]</scope>
    <source>
        <strain evidence="2 3">Ellin428</strain>
    </source>
</reference>